<dbReference type="EMBL" id="JBAHYK010001926">
    <property type="protein sequence ID" value="KAL0566350.1"/>
    <property type="molecule type" value="Genomic_DNA"/>
</dbReference>
<feature type="coiled-coil region" evidence="1">
    <location>
        <begin position="552"/>
        <end position="586"/>
    </location>
</feature>
<feature type="compositionally biased region" description="Acidic residues" evidence="2">
    <location>
        <begin position="609"/>
        <end position="619"/>
    </location>
</feature>
<evidence type="ECO:0000313" key="3">
    <source>
        <dbReference type="EMBL" id="KAL0566350.1"/>
    </source>
</evidence>
<dbReference type="InterPro" id="IPR046521">
    <property type="entry name" value="DUF6698"/>
</dbReference>
<evidence type="ECO:0000256" key="1">
    <source>
        <dbReference type="SAM" id="Coils"/>
    </source>
</evidence>
<dbReference type="Pfam" id="PF20414">
    <property type="entry name" value="DUF6698"/>
    <property type="match status" value="1"/>
</dbReference>
<dbReference type="Proteomes" id="UP001465976">
    <property type="component" value="Unassembled WGS sequence"/>
</dbReference>
<evidence type="ECO:0000256" key="2">
    <source>
        <dbReference type="SAM" id="MobiDB-lite"/>
    </source>
</evidence>
<feature type="compositionally biased region" description="Basic and acidic residues" evidence="2">
    <location>
        <begin position="453"/>
        <end position="490"/>
    </location>
</feature>
<protein>
    <submittedName>
        <fullName evidence="3">Uncharacterized protein</fullName>
    </submittedName>
</protein>
<accession>A0ABR3ETW9</accession>
<feature type="compositionally biased region" description="Polar residues" evidence="2">
    <location>
        <begin position="1"/>
        <end position="23"/>
    </location>
</feature>
<keyword evidence="4" id="KW-1185">Reference proteome</keyword>
<feature type="region of interest" description="Disordered" evidence="2">
    <location>
        <begin position="71"/>
        <end position="112"/>
    </location>
</feature>
<feature type="compositionally biased region" description="Acidic residues" evidence="2">
    <location>
        <begin position="415"/>
        <end position="426"/>
    </location>
</feature>
<feature type="region of interest" description="Disordered" evidence="2">
    <location>
        <begin position="415"/>
        <end position="490"/>
    </location>
</feature>
<organism evidence="3 4">
    <name type="scientific">Marasmius crinis-equi</name>
    <dbReference type="NCBI Taxonomy" id="585013"/>
    <lineage>
        <taxon>Eukaryota</taxon>
        <taxon>Fungi</taxon>
        <taxon>Dikarya</taxon>
        <taxon>Basidiomycota</taxon>
        <taxon>Agaricomycotina</taxon>
        <taxon>Agaricomycetes</taxon>
        <taxon>Agaricomycetidae</taxon>
        <taxon>Agaricales</taxon>
        <taxon>Marasmiineae</taxon>
        <taxon>Marasmiaceae</taxon>
        <taxon>Marasmius</taxon>
    </lineage>
</organism>
<sequence length="645" mass="71711">NCINNRIAPTQAASHGYRNSPSSGLRRAESPDVEPEFNANSQPQDILNYARELELQLNQSNQAMTSMRRKLVDVEHEDESQDSNKRPRLSPAEEDEEDDEDETPSEQVTREGEEAALAGKHFLLCYSPFLRHTHRVFSQFTYDEEFEETERFTGEVERGQAQFHEALAALGALVPDVTKPVPAWMARSFYKDGIQSLRSTLASRLRQHCAEVLNTTPANMISSSARRDTHKHLIGWKQPDGEAGHYAHLAVPILHKNNNEDYDPSTVFLNPVLMHVYIAMMTGPATANGIAVAHRAGREPDKEIATSDCLRLKLGITNITPGAIATAATLTHWALGPDEKLQVIGGVTGINWLDVHEQYLQLIMDGLRGRLVTFRQLIREWDEALFPGTETSIVGSSRQQPRLELSNALALMENAEVEEEDQEQDSSAEGVQDGSRAPETDTGSPEAGAHGDPTQKEVDGNDNPEKRVKLNHGNRSDAGKGVKEDGKPLDDRDFEVYTQQRNDTINPGVTEALVATQQRKYGSTSLPSRPPDGILYMLQSECKAHRYLDDNLNSLKNKNGDLYTRIHELEEEIKGLRSRLSRWDRLALETSQKLGAAAESGIQNMENGDTGDTDLEDIDIPVQHSALPAATYRRGQGHPPSREQS</sequence>
<reference evidence="3 4" key="1">
    <citation type="submission" date="2024-02" db="EMBL/GenBank/DDBJ databases">
        <title>A draft genome for the cacao thread blight pathogen Marasmius crinis-equi.</title>
        <authorList>
            <person name="Cohen S.P."/>
            <person name="Baruah I.K."/>
            <person name="Amoako-Attah I."/>
            <person name="Bukari Y."/>
            <person name="Meinhardt L.W."/>
            <person name="Bailey B.A."/>
        </authorList>
    </citation>
    <scope>NUCLEOTIDE SEQUENCE [LARGE SCALE GENOMIC DNA]</scope>
    <source>
        <strain evidence="3 4">GH-76</strain>
    </source>
</reference>
<feature type="compositionally biased region" description="Acidic residues" evidence="2">
    <location>
        <begin position="92"/>
        <end position="104"/>
    </location>
</feature>
<gene>
    <name evidence="3" type="ORF">V5O48_015666</name>
</gene>
<name>A0ABR3ETW9_9AGAR</name>
<feature type="non-terminal residue" evidence="3">
    <location>
        <position position="1"/>
    </location>
</feature>
<feature type="region of interest" description="Disordered" evidence="2">
    <location>
        <begin position="596"/>
        <end position="645"/>
    </location>
</feature>
<feature type="region of interest" description="Disordered" evidence="2">
    <location>
        <begin position="1"/>
        <end position="43"/>
    </location>
</feature>
<comment type="caution">
    <text evidence="3">The sequence shown here is derived from an EMBL/GenBank/DDBJ whole genome shotgun (WGS) entry which is preliminary data.</text>
</comment>
<keyword evidence="1" id="KW-0175">Coiled coil</keyword>
<proteinExistence type="predicted"/>
<evidence type="ECO:0000313" key="4">
    <source>
        <dbReference type="Proteomes" id="UP001465976"/>
    </source>
</evidence>